<evidence type="ECO:0000313" key="4">
    <source>
        <dbReference type="EMBL" id="MQY49757.1"/>
    </source>
</evidence>
<evidence type="ECO:0000313" key="5">
    <source>
        <dbReference type="Proteomes" id="UP000435138"/>
    </source>
</evidence>
<comment type="caution">
    <text evidence="4">The sequence shown here is derived from an EMBL/GenBank/DDBJ whole genome shotgun (WGS) entry which is preliminary data.</text>
</comment>
<dbReference type="InterPro" id="IPR032675">
    <property type="entry name" value="LRR_dom_sf"/>
</dbReference>
<dbReference type="RefSeq" id="WP_153359820.1">
    <property type="nucleotide sequence ID" value="NZ_JAYKOO010000001.1"/>
</dbReference>
<evidence type="ECO:0008006" key="6">
    <source>
        <dbReference type="Google" id="ProtNLM"/>
    </source>
</evidence>
<dbReference type="Gene3D" id="3.80.10.10">
    <property type="entry name" value="Ribonuclease Inhibitor"/>
    <property type="match status" value="2"/>
</dbReference>
<dbReference type="EMBL" id="WIXI01000051">
    <property type="protein sequence ID" value="MQY49757.1"/>
    <property type="molecule type" value="Genomic_DNA"/>
</dbReference>
<keyword evidence="1" id="KW-0433">Leucine-rich repeat</keyword>
<dbReference type="GO" id="GO:0005737">
    <property type="term" value="C:cytoplasm"/>
    <property type="evidence" value="ECO:0007669"/>
    <property type="project" value="TreeGrafter"/>
</dbReference>
<accession>A0A6A8AIV3</accession>
<feature type="region of interest" description="Disordered" evidence="3">
    <location>
        <begin position="27"/>
        <end position="47"/>
    </location>
</feature>
<dbReference type="Proteomes" id="UP000435138">
    <property type="component" value="Unassembled WGS sequence"/>
</dbReference>
<reference evidence="4 5" key="1">
    <citation type="submission" date="2019-11" db="EMBL/GenBank/DDBJ databases">
        <title>Genome analysis of Rhizobacterium cereale a novel genus and species isolated from maize roots in North Spain.</title>
        <authorList>
            <person name="Menendez E."/>
            <person name="Flores-Felix J.D."/>
            <person name="Ramirez-Bahena M.-H."/>
            <person name="Igual J.M."/>
            <person name="Garcia-Fraile P."/>
            <person name="Peix A."/>
            <person name="Velazquez E."/>
        </authorList>
    </citation>
    <scope>NUCLEOTIDE SEQUENCE [LARGE SCALE GENOMIC DNA]</scope>
    <source>
        <strain evidence="4 5">RZME27</strain>
    </source>
</reference>
<evidence type="ECO:0000256" key="1">
    <source>
        <dbReference type="ARBA" id="ARBA00022614"/>
    </source>
</evidence>
<organism evidence="4 5">
    <name type="scientific">Endobacterium cereale</name>
    <dbReference type="NCBI Taxonomy" id="2663029"/>
    <lineage>
        <taxon>Bacteria</taxon>
        <taxon>Pseudomonadati</taxon>
        <taxon>Pseudomonadota</taxon>
        <taxon>Alphaproteobacteria</taxon>
        <taxon>Hyphomicrobiales</taxon>
        <taxon>Rhizobiaceae</taxon>
        <taxon>Endobacterium</taxon>
    </lineage>
</organism>
<keyword evidence="2" id="KW-0677">Repeat</keyword>
<dbReference type="PANTHER" id="PTHR48051:SF1">
    <property type="entry name" value="RAS SUPPRESSOR PROTEIN 1"/>
    <property type="match status" value="1"/>
</dbReference>
<gene>
    <name evidence="4" type="ORF">GAO09_27395</name>
</gene>
<dbReference type="SUPFAM" id="SSF52058">
    <property type="entry name" value="L domain-like"/>
    <property type="match status" value="1"/>
</dbReference>
<evidence type="ECO:0000256" key="3">
    <source>
        <dbReference type="SAM" id="MobiDB-lite"/>
    </source>
</evidence>
<feature type="compositionally biased region" description="Basic and acidic residues" evidence="3">
    <location>
        <begin position="27"/>
        <end position="39"/>
    </location>
</feature>
<dbReference type="InterPro" id="IPR050216">
    <property type="entry name" value="LRR_domain-containing"/>
</dbReference>
<dbReference type="SMART" id="SM00369">
    <property type="entry name" value="LRR_TYP"/>
    <property type="match status" value="3"/>
</dbReference>
<proteinExistence type="predicted"/>
<dbReference type="InterPro" id="IPR003591">
    <property type="entry name" value="Leu-rich_rpt_typical-subtyp"/>
</dbReference>
<keyword evidence="5" id="KW-1185">Reference proteome</keyword>
<protein>
    <recommendedName>
        <fullName evidence="6">Leucine-rich repeat domain-containing protein</fullName>
    </recommendedName>
</protein>
<dbReference type="PANTHER" id="PTHR48051">
    <property type="match status" value="1"/>
</dbReference>
<sequence>MTARIAPWADDLPDDLTSEQGLQIASDRIDWRNAGRPDPSEAGGWTDDEKLSYVFGRHSHDTLELGSLKLRQLPPKLFEMEGLGYLFLQNNRLETLPPDFCERLTLEGLHLDRNPLRSVPAELFEMPGIQHLSLSGTPLVELPLPRRDNPDVRGLIFDDMHWLDFSDGFLSRFPKLKSLSFSRSEQVSIPQAVFNLPDLMQLCADGNPIKVLPAEIGQLSNIQSLKLKDCELTTLPKALGQLTPLENKAGSGGPFGLHIGGNPFKDRDLKRIAKLKNPAMTTEALAWARDNGSD</sequence>
<name>A0A6A8AIV3_9HYPH</name>
<dbReference type="AlphaFoldDB" id="A0A6A8AIV3"/>
<evidence type="ECO:0000256" key="2">
    <source>
        <dbReference type="ARBA" id="ARBA00022737"/>
    </source>
</evidence>